<evidence type="ECO:0000313" key="3">
    <source>
        <dbReference type="Proteomes" id="UP000737018"/>
    </source>
</evidence>
<organism evidence="2 3">
    <name type="scientific">Castanea mollissima</name>
    <name type="common">Chinese chestnut</name>
    <dbReference type="NCBI Taxonomy" id="60419"/>
    <lineage>
        <taxon>Eukaryota</taxon>
        <taxon>Viridiplantae</taxon>
        <taxon>Streptophyta</taxon>
        <taxon>Embryophyta</taxon>
        <taxon>Tracheophyta</taxon>
        <taxon>Spermatophyta</taxon>
        <taxon>Magnoliopsida</taxon>
        <taxon>eudicotyledons</taxon>
        <taxon>Gunneridae</taxon>
        <taxon>Pentapetalae</taxon>
        <taxon>rosids</taxon>
        <taxon>fabids</taxon>
        <taxon>Fagales</taxon>
        <taxon>Fagaceae</taxon>
        <taxon>Castanea</taxon>
    </lineage>
</organism>
<name>A0A8J4QG07_9ROSI</name>
<keyword evidence="3" id="KW-1185">Reference proteome</keyword>
<sequence>MAGVVICKCRVVGEMLREEVGTCKCMEEEVMEKVVGETCSSRRLGVGSEISMAEVVTHHGDYVEGGLRALVGSLHALVAMVISLLLVVVAKHRCRAYQQLP</sequence>
<keyword evidence="1" id="KW-0812">Transmembrane</keyword>
<proteinExistence type="predicted"/>
<keyword evidence="1" id="KW-1133">Transmembrane helix</keyword>
<reference evidence="2" key="1">
    <citation type="submission" date="2020-03" db="EMBL/GenBank/DDBJ databases">
        <title>Castanea mollissima Vanexum genome sequencing.</title>
        <authorList>
            <person name="Staton M."/>
        </authorList>
    </citation>
    <scope>NUCLEOTIDE SEQUENCE</scope>
    <source>
        <tissue evidence="2">Leaf</tissue>
    </source>
</reference>
<keyword evidence="1" id="KW-0472">Membrane</keyword>
<comment type="caution">
    <text evidence="2">The sequence shown here is derived from an EMBL/GenBank/DDBJ whole genome shotgun (WGS) entry which is preliminary data.</text>
</comment>
<evidence type="ECO:0000313" key="2">
    <source>
        <dbReference type="EMBL" id="KAF3945034.1"/>
    </source>
</evidence>
<dbReference type="Proteomes" id="UP000737018">
    <property type="component" value="Unassembled WGS sequence"/>
</dbReference>
<accession>A0A8J4QG07</accession>
<dbReference type="AlphaFoldDB" id="A0A8J4QG07"/>
<dbReference type="EMBL" id="JRKL02012506">
    <property type="protein sequence ID" value="KAF3945034.1"/>
    <property type="molecule type" value="Genomic_DNA"/>
</dbReference>
<protein>
    <submittedName>
        <fullName evidence="2">Uncharacterized protein</fullName>
    </submittedName>
</protein>
<feature type="transmembrane region" description="Helical" evidence="1">
    <location>
        <begin position="69"/>
        <end position="90"/>
    </location>
</feature>
<gene>
    <name evidence="2" type="ORF">CMV_028562</name>
</gene>
<evidence type="ECO:0000256" key="1">
    <source>
        <dbReference type="SAM" id="Phobius"/>
    </source>
</evidence>